<organism evidence="1 2">
    <name type="scientific">Chthonomonas calidirosea (strain DSM 23976 / ICMP 18418 / T49)</name>
    <dbReference type="NCBI Taxonomy" id="1303518"/>
    <lineage>
        <taxon>Bacteria</taxon>
        <taxon>Bacillati</taxon>
        <taxon>Armatimonadota</taxon>
        <taxon>Chthonomonadia</taxon>
        <taxon>Chthonomonadales</taxon>
        <taxon>Chthonomonadaceae</taxon>
        <taxon>Chthonomonas</taxon>
    </lineage>
</organism>
<dbReference type="EMBL" id="HF951689">
    <property type="protein sequence ID" value="CCW34453.1"/>
    <property type="molecule type" value="Genomic_DNA"/>
</dbReference>
<reference evidence="2" key="1">
    <citation type="submission" date="2013-03" db="EMBL/GenBank/DDBJ databases">
        <title>Genome sequence of Chthonomonas calidirosea, the first sequenced genome from the Armatimonadetes phylum (formally candidate division OP10).</title>
        <authorList>
            <person name="Lee K.C.Y."/>
            <person name="Morgan X.C."/>
            <person name="Dunfield P.F."/>
            <person name="Tamas I."/>
            <person name="Houghton K.M."/>
            <person name="Vyssotski M."/>
            <person name="Ryan J.L.J."/>
            <person name="Lagutin K."/>
            <person name="McDonald I.R."/>
            <person name="Stott M.B."/>
        </authorList>
    </citation>
    <scope>NUCLEOTIDE SEQUENCE [LARGE SCALE GENOMIC DNA]</scope>
    <source>
        <strain evidence="2">DSM 23976 / ICMP 18418 / T49</strain>
    </source>
</reference>
<dbReference type="Proteomes" id="UP000014227">
    <property type="component" value="Chromosome I"/>
</dbReference>
<evidence type="ECO:0008006" key="3">
    <source>
        <dbReference type="Google" id="ProtNLM"/>
    </source>
</evidence>
<dbReference type="InterPro" id="IPR022519">
    <property type="entry name" value="Gloeo/Verruco_rpt"/>
</dbReference>
<dbReference type="NCBIfam" id="TIGR03803">
    <property type="entry name" value="Gloeo_Verruco"/>
    <property type="match status" value="3"/>
</dbReference>
<name>S0EXD7_CHTCT</name>
<dbReference type="eggNOG" id="COG2706">
    <property type="taxonomic scope" value="Bacteria"/>
</dbReference>
<protein>
    <recommendedName>
        <fullName evidence="3">Gloeo_Verruco repeat</fullName>
    </recommendedName>
</protein>
<evidence type="ECO:0000313" key="2">
    <source>
        <dbReference type="Proteomes" id="UP000014227"/>
    </source>
</evidence>
<proteinExistence type="predicted"/>
<accession>S0EXD7</accession>
<dbReference type="InParanoid" id="S0EXD7"/>
<keyword evidence="2" id="KW-1185">Reference proteome</keyword>
<dbReference type="PATRIC" id="fig|1303518.3.peg.631"/>
<sequence length="385" mass="40205">MQGPFSGLGLPLCSLQTSDREVCCAISADNFLERDLYNKNFFPRSRLMPFEDGTERGMVLSINIEISPHLPATLKSIALALLSSVTVVYPPDKLLKVSLKPSTRCSPMFTLTTCLSILIPCSTLLSLICSMAPSPSIAPSPLSSSSSLSPTALTSKSSTPSLLCIPTSSNADGAFPFAPLTQDANGALYGTTSLGDPACDGTLFALQTHGTHFQILHAFSGPDAALPYGGVVESKDGWLYGVTEEGGKYGKGVVYRVRTDGSGYSVLHAFSGEEGAYPLLVELVLGEGGWLYGTTSAGGVNGKGVVFGVKVDGSGYKVLHAFAGGESDGAYGIGQLVLVGKRLYGVTGGGGQKQEGVVFGVSVDGVGYRLLQRLGEKQRGKWPLV</sequence>
<gene>
    <name evidence="1" type="ORF">CCALI_00627</name>
</gene>
<dbReference type="HOGENOM" id="CLU_717085_0_0_0"/>
<evidence type="ECO:0000313" key="1">
    <source>
        <dbReference type="EMBL" id="CCW34453.1"/>
    </source>
</evidence>
<dbReference type="KEGG" id="ccz:CCALI_00627"/>
<dbReference type="AlphaFoldDB" id="S0EXD7"/>